<evidence type="ECO:0000313" key="3">
    <source>
        <dbReference type="Proteomes" id="UP001211513"/>
    </source>
</evidence>
<feature type="domain" description="Bro-N" evidence="1">
    <location>
        <begin position="1"/>
        <end position="109"/>
    </location>
</feature>
<evidence type="ECO:0000259" key="1">
    <source>
        <dbReference type="PROSITE" id="PS51750"/>
    </source>
</evidence>
<feature type="domain" description="Bro-N" evidence="1">
    <location>
        <begin position="133"/>
        <end position="238"/>
    </location>
</feature>
<accession>A0AAJ5R571</accession>
<dbReference type="EMBL" id="CP109886">
    <property type="protein sequence ID" value="WCF29478.1"/>
    <property type="molecule type" value="Genomic_DNA"/>
</dbReference>
<reference evidence="2" key="2">
    <citation type="submission" date="2022-10" db="EMBL/GenBank/DDBJ databases">
        <authorList>
            <person name="Landa B."/>
            <person name="Arias-Giraldo L.F."/>
            <person name="Roman-Ecija M."/>
            <person name="Velasco-Amo M.P."/>
            <person name="De La Fuente L."/>
            <person name="Marco-Noales E."/>
            <person name="Moralejo E."/>
        </authorList>
    </citation>
    <scope>NUCLEOTIDE SEQUENCE</scope>
    <source>
        <strain evidence="2">CFBP8073</strain>
    </source>
</reference>
<dbReference type="Proteomes" id="UP001211513">
    <property type="component" value="Chromosome"/>
</dbReference>
<dbReference type="SMART" id="SM01040">
    <property type="entry name" value="Bro-N"/>
    <property type="match status" value="2"/>
</dbReference>
<dbReference type="PROSITE" id="PS51750">
    <property type="entry name" value="BRO_N"/>
    <property type="match status" value="2"/>
</dbReference>
<dbReference type="Pfam" id="PF02498">
    <property type="entry name" value="Bro-N"/>
    <property type="match status" value="2"/>
</dbReference>
<dbReference type="RefSeq" id="WP_272143268.1">
    <property type="nucleotide sequence ID" value="NZ_CP109886.1"/>
</dbReference>
<evidence type="ECO:0000313" key="2">
    <source>
        <dbReference type="EMBL" id="WCF29478.1"/>
    </source>
</evidence>
<proteinExistence type="predicted"/>
<dbReference type="PANTHER" id="PTHR36180:SF2">
    <property type="entry name" value="BRO FAMILY PROTEIN"/>
    <property type="match status" value="1"/>
</dbReference>
<dbReference type="PANTHER" id="PTHR36180">
    <property type="entry name" value="DNA-BINDING PROTEIN-RELATED-RELATED"/>
    <property type="match status" value="1"/>
</dbReference>
<protein>
    <submittedName>
        <fullName evidence="2">BRO family protein</fullName>
    </submittedName>
</protein>
<gene>
    <name evidence="2" type="ORF">OK117_06160</name>
</gene>
<dbReference type="InterPro" id="IPR003497">
    <property type="entry name" value="BRO_N_domain"/>
</dbReference>
<organism evidence="2 3">
    <name type="scientific">Xylella fastidiosa subsp. fastidiosa</name>
    <dbReference type="NCBI Taxonomy" id="644356"/>
    <lineage>
        <taxon>Bacteria</taxon>
        <taxon>Pseudomonadati</taxon>
        <taxon>Pseudomonadota</taxon>
        <taxon>Gammaproteobacteria</taxon>
        <taxon>Lysobacterales</taxon>
        <taxon>Lysobacteraceae</taxon>
        <taxon>Xylella</taxon>
    </lineage>
</organism>
<sequence length="384" mass="42235">MNAPSEFTLQFESHAVRVQLDEHKRRWFNANDICAALELLNPRAALAQHVGAKNVSKRKTIDAVGWTKHANYLNESGVYALLIGSTKAAAKRFRRWLISEALPAAQKAGHHIVPLHHAPSVSTPFQPTEDHAMHAITPFQFESHAVRTVVDDHGEVWFVGKDVADVLGYANHNDALGAHCKGVAKCYPIPDSLGRLRETRIISEPDMLRLIVSSKLPAAERFERWVFEEVLPTLRKTGTYSTPGALPTLPGPTQDRIAALLLIGQYISTVPGVKPGIAAAATLACIKSNTNLTTEEIRRALPALRDPLCLLNATQLGKQLHCSAKEANQLLASAGLQFRNERDDWELTEAGRVWGEAIPYSRNGHSSYQILWNPTVVDSLKVAA</sequence>
<name>A0AAJ5R571_XYLFS</name>
<reference evidence="2" key="1">
    <citation type="journal article" date="2022" name="Phytopathology">
        <title>Complete circularized genome resources of seven strains of Xylella fastidiosa subsp. fastidiosa using hybrid assembly reveals unknown plasmids.</title>
        <authorList>
            <person name="Velasco-Amo M.D.P."/>
            <person name="Arias-Giraldo L.F.F."/>
            <person name="Ecija M.R."/>
            <person name="De La Fuente L."/>
            <person name="Marco-Noales E."/>
            <person name="Moralejo E."/>
            <person name="Navas-Cort J.A."/>
            <person name="Landa B.B."/>
        </authorList>
    </citation>
    <scope>NUCLEOTIDE SEQUENCE</scope>
    <source>
        <strain evidence="2">CFBP8073</strain>
    </source>
</reference>
<dbReference type="AlphaFoldDB" id="A0AAJ5R571"/>